<dbReference type="CDD" id="cd06261">
    <property type="entry name" value="TM_PBP2"/>
    <property type="match status" value="2"/>
</dbReference>
<dbReference type="PROSITE" id="PS50928">
    <property type="entry name" value="ABC_TM1"/>
    <property type="match status" value="1"/>
</dbReference>
<name>C8XJP0_NAKMY</name>
<proteinExistence type="inferred from homology"/>
<keyword evidence="5 7" id="KW-1133">Transmembrane helix</keyword>
<dbReference type="EMBL" id="CP001737">
    <property type="protein sequence ID" value="ACV80601.1"/>
    <property type="molecule type" value="Genomic_DNA"/>
</dbReference>
<dbReference type="InterPro" id="IPR035906">
    <property type="entry name" value="MetI-like_sf"/>
</dbReference>
<dbReference type="eggNOG" id="COG0601">
    <property type="taxonomic scope" value="Bacteria"/>
</dbReference>
<feature type="transmembrane region" description="Helical" evidence="7">
    <location>
        <begin position="371"/>
        <end position="392"/>
    </location>
</feature>
<feature type="transmembrane region" description="Helical" evidence="7">
    <location>
        <begin position="173"/>
        <end position="194"/>
    </location>
</feature>
<dbReference type="STRING" id="479431.Namu_4313"/>
<reference evidence="10" key="1">
    <citation type="submission" date="2009-09" db="EMBL/GenBank/DDBJ databases">
        <title>The complete genome of Nakamurella multipartita DSM 44233.</title>
        <authorList>
            <consortium name="US DOE Joint Genome Institute (JGI-PGF)"/>
            <person name="Lucas S."/>
            <person name="Copeland A."/>
            <person name="Lapidus A."/>
            <person name="Glavina del Rio T."/>
            <person name="Dalin E."/>
            <person name="Tice H."/>
            <person name="Bruce D."/>
            <person name="Goodwin L."/>
            <person name="Pitluck S."/>
            <person name="Kyrpides N."/>
            <person name="Mavromatis K."/>
            <person name="Ivanova N."/>
            <person name="Ovchinnikova G."/>
            <person name="Sims D."/>
            <person name="Meincke L."/>
            <person name="Brettin T."/>
            <person name="Detter J.C."/>
            <person name="Han C."/>
            <person name="Larimer F."/>
            <person name="Land M."/>
            <person name="Hauser L."/>
            <person name="Markowitz V."/>
            <person name="Cheng J.-F."/>
            <person name="Hugenholtz P."/>
            <person name="Woyke T."/>
            <person name="Wu D."/>
            <person name="Klenk H.-P."/>
            <person name="Eisen J.A."/>
        </authorList>
    </citation>
    <scope>NUCLEOTIDE SEQUENCE [LARGE SCALE GENOMIC DNA]</scope>
    <source>
        <strain evidence="10">ATCC 700099 / DSM 44233 / CIP 104796 / JCM 9543 / NBRC 105858 / Y-104</strain>
    </source>
</reference>
<dbReference type="AlphaFoldDB" id="C8XJP0"/>
<reference evidence="9 10" key="2">
    <citation type="journal article" date="2010" name="Stand. Genomic Sci.">
        <title>Complete genome sequence of Nakamurella multipartita type strain (Y-104).</title>
        <authorList>
            <person name="Tice H."/>
            <person name="Mayilraj S."/>
            <person name="Sims D."/>
            <person name="Lapidus A."/>
            <person name="Nolan M."/>
            <person name="Lucas S."/>
            <person name="Glavina Del Rio T."/>
            <person name="Copeland A."/>
            <person name="Cheng J.F."/>
            <person name="Meincke L."/>
            <person name="Bruce D."/>
            <person name="Goodwin L."/>
            <person name="Pitluck S."/>
            <person name="Ivanova N."/>
            <person name="Mavromatis K."/>
            <person name="Ovchinnikova G."/>
            <person name="Pati A."/>
            <person name="Chen A."/>
            <person name="Palaniappan K."/>
            <person name="Land M."/>
            <person name="Hauser L."/>
            <person name="Chang Y.J."/>
            <person name="Jeffries C.D."/>
            <person name="Detter J.C."/>
            <person name="Brettin T."/>
            <person name="Rohde M."/>
            <person name="Goker M."/>
            <person name="Bristow J."/>
            <person name="Eisen J.A."/>
            <person name="Markowitz V."/>
            <person name="Hugenholtz P."/>
            <person name="Kyrpides N.C."/>
            <person name="Klenk H.P."/>
            <person name="Chen F."/>
        </authorList>
    </citation>
    <scope>NUCLEOTIDE SEQUENCE [LARGE SCALE GENOMIC DNA]</scope>
    <source>
        <strain evidence="10">ATCC 700099 / DSM 44233 / CIP 104796 / JCM 9543 / NBRC 105858 / Y-104</strain>
    </source>
</reference>
<dbReference type="KEGG" id="nml:Namu_4313"/>
<evidence type="ECO:0000256" key="2">
    <source>
        <dbReference type="ARBA" id="ARBA00022448"/>
    </source>
</evidence>
<feature type="transmembrane region" description="Helical" evidence="7">
    <location>
        <begin position="201"/>
        <end position="218"/>
    </location>
</feature>
<keyword evidence="3" id="KW-1003">Cell membrane</keyword>
<evidence type="ECO:0000256" key="4">
    <source>
        <dbReference type="ARBA" id="ARBA00022692"/>
    </source>
</evidence>
<dbReference type="PANTHER" id="PTHR43163:SF6">
    <property type="entry name" value="DIPEPTIDE TRANSPORT SYSTEM PERMEASE PROTEIN DPPB-RELATED"/>
    <property type="match status" value="1"/>
</dbReference>
<comment type="similarity">
    <text evidence="7">Belongs to the binding-protein-dependent transport system permease family.</text>
</comment>
<gene>
    <name evidence="9" type="ordered locus">Namu_4313</name>
</gene>
<accession>C8XJP0</accession>
<keyword evidence="6 7" id="KW-0472">Membrane</keyword>
<feature type="transmembrane region" description="Helical" evidence="7">
    <location>
        <begin position="139"/>
        <end position="161"/>
    </location>
</feature>
<protein>
    <submittedName>
        <fullName evidence="9">Binding-protein-dependent transport systems inner membrane component</fullName>
    </submittedName>
</protein>
<evidence type="ECO:0000259" key="8">
    <source>
        <dbReference type="PROSITE" id="PS50928"/>
    </source>
</evidence>
<feature type="transmembrane region" description="Helical" evidence="7">
    <location>
        <begin position="9"/>
        <end position="27"/>
    </location>
</feature>
<evidence type="ECO:0000256" key="3">
    <source>
        <dbReference type="ARBA" id="ARBA00022475"/>
    </source>
</evidence>
<dbReference type="HOGENOM" id="CLU_036879_6_0_11"/>
<dbReference type="InParanoid" id="C8XJP0"/>
<feature type="transmembrane region" description="Helical" evidence="7">
    <location>
        <begin position="432"/>
        <end position="456"/>
    </location>
</feature>
<evidence type="ECO:0000256" key="6">
    <source>
        <dbReference type="ARBA" id="ARBA00023136"/>
    </source>
</evidence>
<keyword evidence="2 7" id="KW-0813">Transport</keyword>
<dbReference type="OrthoDB" id="9778910at2"/>
<feature type="transmembrane region" description="Helical" evidence="7">
    <location>
        <begin position="476"/>
        <end position="500"/>
    </location>
</feature>
<dbReference type="InterPro" id="IPR000515">
    <property type="entry name" value="MetI-like"/>
</dbReference>
<feature type="transmembrane region" description="Helical" evidence="7">
    <location>
        <begin position="316"/>
        <end position="334"/>
    </location>
</feature>
<dbReference type="Proteomes" id="UP000002218">
    <property type="component" value="Chromosome"/>
</dbReference>
<feature type="transmembrane region" description="Helical" evidence="7">
    <location>
        <begin position="256"/>
        <end position="275"/>
    </location>
</feature>
<dbReference type="Gene3D" id="1.10.3720.10">
    <property type="entry name" value="MetI-like"/>
    <property type="match status" value="1"/>
</dbReference>
<evidence type="ECO:0000256" key="1">
    <source>
        <dbReference type="ARBA" id="ARBA00004651"/>
    </source>
</evidence>
<sequence precursor="true">MASFIVRRFLISILVLLAATFIVYVLVANAGDPRSSLYESTDPGKAVKIAAMTRNLSLDVPVIPRYFAWLGGALGCFVGNCDLGNTATGAPVIGGLTVAIGSTLRLVVFALVIAVVLGVAVGMVTALRQYSGLDYSVTFLAFLFFSLPVFWIAVLMKQFLAIKFNSWLQDPSIPPWVIVVSAVVAGLLAAGIVGGDRRQRLLSAAIGAAVVAVIMIGLSVTDWFAAPGIGPVLMIIMSALTALASTALISGLRSRLVLLSTGITALVGVISYFALDSLLADPSLTLLLGLLVLALVIGAAIGAGVGGLWRSQAIRASMLTAFGCSLLVFTSHLLDAVPAYSAKVNGVVIATIGATTPNFQGDFWETTLDQLGHLILPTVAIVLISIASYTRYTRSSMLEVMNADYIRTARAKGLTERTVVVRHGFRNAMIPITTIVALDIGGLIGGAIITETVFGWSGMGKYFNDALKIPDANAVMGFFLVTGIAIVLANMCADIAYGFLDPRIRLS</sequence>
<feature type="transmembrane region" description="Helical" evidence="7">
    <location>
        <begin position="106"/>
        <end position="127"/>
    </location>
</feature>
<dbReference type="GO" id="GO:0055085">
    <property type="term" value="P:transmembrane transport"/>
    <property type="evidence" value="ECO:0007669"/>
    <property type="project" value="InterPro"/>
</dbReference>
<organism evidence="9 10">
    <name type="scientific">Nakamurella multipartita (strain ATCC 700099 / DSM 44233 / CIP 104796 / JCM 9543 / NBRC 105858 / Y-104)</name>
    <name type="common">Microsphaera multipartita</name>
    <dbReference type="NCBI Taxonomy" id="479431"/>
    <lineage>
        <taxon>Bacteria</taxon>
        <taxon>Bacillati</taxon>
        <taxon>Actinomycetota</taxon>
        <taxon>Actinomycetes</taxon>
        <taxon>Nakamurellales</taxon>
        <taxon>Nakamurellaceae</taxon>
        <taxon>Nakamurella</taxon>
    </lineage>
</organism>
<comment type="subcellular location">
    <subcellularLocation>
        <location evidence="1 7">Cell membrane</location>
        <topology evidence="1 7">Multi-pass membrane protein</topology>
    </subcellularLocation>
</comment>
<evidence type="ECO:0000313" key="10">
    <source>
        <dbReference type="Proteomes" id="UP000002218"/>
    </source>
</evidence>
<dbReference type="Pfam" id="PF00528">
    <property type="entry name" value="BPD_transp_1"/>
    <property type="match status" value="1"/>
</dbReference>
<feature type="transmembrane region" description="Helical" evidence="7">
    <location>
        <begin position="287"/>
        <end position="309"/>
    </location>
</feature>
<feature type="domain" description="ABC transmembrane type-1" evidence="8">
    <location>
        <begin position="100"/>
        <end position="497"/>
    </location>
</feature>
<evidence type="ECO:0000256" key="7">
    <source>
        <dbReference type="RuleBase" id="RU363032"/>
    </source>
</evidence>
<keyword evidence="10" id="KW-1185">Reference proteome</keyword>
<dbReference type="GO" id="GO:0005886">
    <property type="term" value="C:plasma membrane"/>
    <property type="evidence" value="ECO:0007669"/>
    <property type="project" value="UniProtKB-SubCell"/>
</dbReference>
<evidence type="ECO:0000313" key="9">
    <source>
        <dbReference type="EMBL" id="ACV80601.1"/>
    </source>
</evidence>
<feature type="transmembrane region" description="Helical" evidence="7">
    <location>
        <begin position="224"/>
        <end position="249"/>
    </location>
</feature>
<evidence type="ECO:0000256" key="5">
    <source>
        <dbReference type="ARBA" id="ARBA00022989"/>
    </source>
</evidence>
<dbReference type="PANTHER" id="PTHR43163">
    <property type="entry name" value="DIPEPTIDE TRANSPORT SYSTEM PERMEASE PROTEIN DPPB-RELATED"/>
    <property type="match status" value="1"/>
</dbReference>
<dbReference type="SUPFAM" id="SSF161098">
    <property type="entry name" value="MetI-like"/>
    <property type="match status" value="1"/>
</dbReference>
<keyword evidence="4 7" id="KW-0812">Transmembrane</keyword>
<dbReference type="RefSeq" id="WP_015749426.1">
    <property type="nucleotide sequence ID" value="NC_013235.1"/>
</dbReference>